<evidence type="ECO:0000256" key="2">
    <source>
        <dbReference type="ARBA" id="ARBA00023002"/>
    </source>
</evidence>
<sequence length="193" mass="21877">MRVLVLHSHPLAESFNRALYYKTCQSLEKAGHEVDGCNLYDEDFDPVLSAEERRIYHDYPDNIEPVKSYVERLKAAEGLVIVTPVWNFSFPAMLSGYFDRVWLPGVTFELIDGKLTPTLRHIRKLAAVMTYGATPLRAFLAGNPPKKSVTRVIRAQIKLGAPVKFLAHYDMNNCTQQSRAAFLDKVGGVMERF</sequence>
<dbReference type="SUPFAM" id="SSF52218">
    <property type="entry name" value="Flavoproteins"/>
    <property type="match status" value="1"/>
</dbReference>
<feature type="domain" description="Flavodoxin-like fold" evidence="3">
    <location>
        <begin position="1"/>
        <end position="134"/>
    </location>
</feature>
<dbReference type="GO" id="GO:0005829">
    <property type="term" value="C:cytosol"/>
    <property type="evidence" value="ECO:0007669"/>
    <property type="project" value="TreeGrafter"/>
</dbReference>
<evidence type="ECO:0000256" key="1">
    <source>
        <dbReference type="ARBA" id="ARBA00006252"/>
    </source>
</evidence>
<dbReference type="GO" id="GO:0003955">
    <property type="term" value="F:NAD(P)H dehydrogenase (quinone) activity"/>
    <property type="evidence" value="ECO:0007669"/>
    <property type="project" value="TreeGrafter"/>
</dbReference>
<accession>A0AAE4W8Y0</accession>
<comment type="caution">
    <text evidence="4">The sequence shown here is derived from an EMBL/GenBank/DDBJ whole genome shotgun (WGS) entry which is preliminary data.</text>
</comment>
<reference evidence="4 5" key="1">
    <citation type="submission" date="2019-12" db="EMBL/GenBank/DDBJ databases">
        <title>Whole-genome sequencing of Allorhizobium vitis.</title>
        <authorList>
            <person name="Gan H.M."/>
            <person name="Szegedi E."/>
            <person name="Burr T."/>
            <person name="Savka M.A."/>
        </authorList>
    </citation>
    <scope>NUCLEOTIDE SEQUENCE [LARGE SCALE GENOMIC DNA]</scope>
    <source>
        <strain evidence="4 5">CG989</strain>
    </source>
</reference>
<dbReference type="AlphaFoldDB" id="A0AAE4W8Y0"/>
<proteinExistence type="inferred from homology"/>
<keyword evidence="2" id="KW-0560">Oxidoreductase</keyword>
<evidence type="ECO:0000313" key="5">
    <source>
        <dbReference type="Proteomes" id="UP000436692"/>
    </source>
</evidence>
<dbReference type="PANTHER" id="PTHR10204">
    <property type="entry name" value="NAD P H OXIDOREDUCTASE-RELATED"/>
    <property type="match status" value="1"/>
</dbReference>
<dbReference type="PANTHER" id="PTHR10204:SF34">
    <property type="entry name" value="NAD(P)H DEHYDROGENASE [QUINONE] 1 ISOFORM 1"/>
    <property type="match status" value="1"/>
</dbReference>
<organism evidence="4 5">
    <name type="scientific">Agrobacterium vitis</name>
    <name type="common">Rhizobium vitis</name>
    <dbReference type="NCBI Taxonomy" id="373"/>
    <lineage>
        <taxon>Bacteria</taxon>
        <taxon>Pseudomonadati</taxon>
        <taxon>Pseudomonadota</taxon>
        <taxon>Alphaproteobacteria</taxon>
        <taxon>Hyphomicrobiales</taxon>
        <taxon>Rhizobiaceae</taxon>
        <taxon>Rhizobium/Agrobacterium group</taxon>
        <taxon>Agrobacterium</taxon>
    </lineage>
</organism>
<name>A0AAE4W8Y0_AGRVI</name>
<dbReference type="Gene3D" id="3.40.50.360">
    <property type="match status" value="1"/>
</dbReference>
<evidence type="ECO:0000313" key="4">
    <source>
        <dbReference type="EMBL" id="MUZ56009.1"/>
    </source>
</evidence>
<dbReference type="Pfam" id="PF02525">
    <property type="entry name" value="Flavodoxin_2"/>
    <property type="match status" value="1"/>
</dbReference>
<dbReference type="InterPro" id="IPR029039">
    <property type="entry name" value="Flavoprotein-like_sf"/>
</dbReference>
<gene>
    <name evidence="4" type="ORF">GOZ95_00900</name>
</gene>
<dbReference type="InterPro" id="IPR003680">
    <property type="entry name" value="Flavodoxin_fold"/>
</dbReference>
<evidence type="ECO:0000259" key="3">
    <source>
        <dbReference type="Pfam" id="PF02525"/>
    </source>
</evidence>
<dbReference type="EMBL" id="WPHM01000001">
    <property type="protein sequence ID" value="MUZ56009.1"/>
    <property type="molecule type" value="Genomic_DNA"/>
</dbReference>
<comment type="similarity">
    <text evidence="1">Belongs to the NAD(P)H dehydrogenase (quinone) family.</text>
</comment>
<protein>
    <submittedName>
        <fullName evidence="4">Flavodoxin family protein</fullName>
    </submittedName>
</protein>
<dbReference type="InterPro" id="IPR051545">
    <property type="entry name" value="NAD(P)H_dehydrogenase_qn"/>
</dbReference>
<dbReference type="Proteomes" id="UP000436692">
    <property type="component" value="Unassembled WGS sequence"/>
</dbReference>
<dbReference type="RefSeq" id="WP_156546947.1">
    <property type="nucleotide sequence ID" value="NZ_JABAEJ010000001.1"/>
</dbReference>